<protein>
    <recommendedName>
        <fullName evidence="5">Timeless N-terminal domain-containing protein</fullName>
    </recommendedName>
</protein>
<name>B3RPI9_TRIAD</name>
<reference evidence="6 7" key="1">
    <citation type="journal article" date="2008" name="Nature">
        <title>The Trichoplax genome and the nature of placozoans.</title>
        <authorList>
            <person name="Srivastava M."/>
            <person name="Begovic E."/>
            <person name="Chapman J."/>
            <person name="Putnam N.H."/>
            <person name="Hellsten U."/>
            <person name="Kawashima T."/>
            <person name="Kuo A."/>
            <person name="Mitros T."/>
            <person name="Salamov A."/>
            <person name="Carpenter M.L."/>
            <person name="Signorovitch A.Y."/>
            <person name="Moreno M.A."/>
            <person name="Kamm K."/>
            <person name="Grimwood J."/>
            <person name="Schmutz J."/>
            <person name="Shapiro H."/>
            <person name="Grigoriev I.V."/>
            <person name="Buss L.W."/>
            <person name="Schierwater B."/>
            <person name="Dellaporta S.L."/>
            <person name="Rokhsar D.S."/>
        </authorList>
    </citation>
    <scope>NUCLEOTIDE SEQUENCE [LARGE SCALE GENOMIC DNA]</scope>
    <source>
        <strain evidence="6 7">Grell-BS-1999</strain>
    </source>
</reference>
<dbReference type="RefSeq" id="XP_002110029.1">
    <property type="nucleotide sequence ID" value="XM_002109993.1"/>
</dbReference>
<dbReference type="InterPro" id="IPR006906">
    <property type="entry name" value="Timeless_N"/>
</dbReference>
<proteinExistence type="predicted"/>
<dbReference type="PANTHER" id="PTHR22940:SF4">
    <property type="entry name" value="PROTEIN TIMELESS HOMOLOG"/>
    <property type="match status" value="1"/>
</dbReference>
<dbReference type="GO" id="GO:0003677">
    <property type="term" value="F:DNA binding"/>
    <property type="evidence" value="ECO:0000318"/>
    <property type="project" value="GO_Central"/>
</dbReference>
<dbReference type="Proteomes" id="UP000009022">
    <property type="component" value="Unassembled WGS sequence"/>
</dbReference>
<dbReference type="PANTHER" id="PTHR22940">
    <property type="entry name" value="TIMEOUT/TIMELESS-2"/>
    <property type="match status" value="1"/>
</dbReference>
<dbReference type="OMA" id="LTRNVAM"/>
<evidence type="ECO:0000256" key="3">
    <source>
        <dbReference type="ARBA" id="ARBA00023306"/>
    </source>
</evidence>
<feature type="region of interest" description="Disordered" evidence="4">
    <location>
        <begin position="897"/>
        <end position="949"/>
    </location>
</feature>
<dbReference type="PhylomeDB" id="B3RPI9"/>
<evidence type="ECO:0000259" key="5">
    <source>
        <dbReference type="Pfam" id="PF04821"/>
    </source>
</evidence>
<gene>
    <name evidence="6" type="ORF">TRIADDRAFT_53559</name>
</gene>
<dbReference type="FunCoup" id="B3RPI9">
    <property type="interactions" value="860"/>
</dbReference>
<feature type="compositionally biased region" description="Acidic residues" evidence="4">
    <location>
        <begin position="905"/>
        <end position="915"/>
    </location>
</feature>
<comment type="subcellular location">
    <subcellularLocation>
        <location evidence="1">Nucleus</location>
    </subcellularLocation>
</comment>
<keyword evidence="7" id="KW-1185">Reference proteome</keyword>
<dbReference type="STRING" id="10228.B3RPI9"/>
<dbReference type="AlphaFoldDB" id="B3RPI9"/>
<dbReference type="GO" id="GO:0000076">
    <property type="term" value="P:DNA replication checkpoint signaling"/>
    <property type="evidence" value="ECO:0000318"/>
    <property type="project" value="GO_Central"/>
</dbReference>
<evidence type="ECO:0000313" key="7">
    <source>
        <dbReference type="Proteomes" id="UP000009022"/>
    </source>
</evidence>
<sequence>MGNVTIKDLIRFLRRDDDNQVVRRQLGKSFIIKNDLIPIIKCHWKDAELLSLTIRLMVNLTQPAIVCFDGKIPKKDQNQSRYWLEIEKYLHAYKQAFNDSDLWAILTQQLGKTLQIPVDDRDDDDLLFMERLLLLIRNLLHVPQDDNQENATNSDASLHDQLLWQMHSSGMNDLLIYIASSPHETMWTLHVLEMISLMLRDKSGALLARTEDTKTEKKAGSRFFKAFRVNFCHVVINQILRLKFRQLKVAKDVAEAERRRSEYNISGRHSRFGGSFWVKDMKGISENNIVYHRPLANAKKMSFDCNKSIPRVPKRKLPAVEHARVRESPLVIRLSLKTFCVQFLDYCYNSLMNNVRNKLMHNKSQQNDETYYFKMMNETLSMPIFHFTCQNIYNAYDGLISNKEDSIPWARRMHYVVSAYKELLLNVIAMEQIEDHCLNENAKIIKSNILYMPEFREIPLMLLTKYDPTRQTRSYLMEIITVTHIYLKMIEKQCSKNGQVMVKEKKRKMKKKSKKDSASKQLTAEWENLSKEITHTLSTFENLEIFIPALDGVPISELPGAAKEEIRNCLVESRYSEAIATLRICRNKLPDKVEDFGQNNANNEEELLCLKNIYIAKEEDFVLQNGVEKNFNLMNYLKKFTSSKVLRHYVDLLSTYDKNDDSVNHYIVKWFYRIAHDFRMHAMLYQLRLFLIFNKILSEPPLDRYKELVTFVNYILSRFFETTKSNPVVYVETLFWKSAGDCYEITEGYGSLSKEKEERKTKGFWSEEEESKLIELYRKHEDSDDIIGNILSEFVEFSDKGRAQIRRKLLTSGTVTDRDRLRKRKKSAPVPGREFNHESLEEYEIEDQQTDKDADVDVEELHDLINDVITTELDNINSKNINPIEKREIIEEINFPKSFMSDDSSSNEEEMEDDVNTIKRDASNDSDNERIMMKRKKKLRQILDSDDDD</sequence>
<dbReference type="GO" id="GO:0043111">
    <property type="term" value="P:replication fork arrest"/>
    <property type="evidence" value="ECO:0000318"/>
    <property type="project" value="GO_Central"/>
</dbReference>
<evidence type="ECO:0000313" key="6">
    <source>
        <dbReference type="EMBL" id="EDV28195.1"/>
    </source>
</evidence>
<dbReference type="InterPro" id="IPR044998">
    <property type="entry name" value="Timeless"/>
</dbReference>
<evidence type="ECO:0000256" key="4">
    <source>
        <dbReference type="SAM" id="MobiDB-lite"/>
    </source>
</evidence>
<evidence type="ECO:0000256" key="2">
    <source>
        <dbReference type="ARBA" id="ARBA00023242"/>
    </source>
</evidence>
<dbReference type="CTD" id="6750695"/>
<dbReference type="GO" id="GO:0031298">
    <property type="term" value="C:replication fork protection complex"/>
    <property type="evidence" value="ECO:0000318"/>
    <property type="project" value="GO_Central"/>
</dbReference>
<dbReference type="GeneID" id="6750695"/>
<keyword evidence="3" id="KW-0131">Cell cycle</keyword>
<dbReference type="KEGG" id="tad:TRIADDRAFT_53559"/>
<keyword evidence="2" id="KW-0539">Nucleus</keyword>
<evidence type="ECO:0000256" key="1">
    <source>
        <dbReference type="ARBA" id="ARBA00004123"/>
    </source>
</evidence>
<dbReference type="eggNOG" id="KOG1974">
    <property type="taxonomic scope" value="Eukaryota"/>
</dbReference>
<dbReference type="GO" id="GO:0006281">
    <property type="term" value="P:DNA repair"/>
    <property type="evidence" value="ECO:0000318"/>
    <property type="project" value="GO_Central"/>
</dbReference>
<dbReference type="Pfam" id="PF04821">
    <property type="entry name" value="TIMELESS"/>
    <property type="match status" value="1"/>
</dbReference>
<accession>B3RPI9</accession>
<feature type="domain" description="Timeless N-terminal" evidence="5">
    <location>
        <begin position="5"/>
        <end position="216"/>
    </location>
</feature>
<dbReference type="OrthoDB" id="310853at2759"/>
<feature type="compositionally biased region" description="Basic and acidic residues" evidence="4">
    <location>
        <begin position="916"/>
        <end position="932"/>
    </location>
</feature>
<dbReference type="EMBL" id="DS985242">
    <property type="protein sequence ID" value="EDV28195.1"/>
    <property type="molecule type" value="Genomic_DNA"/>
</dbReference>
<organism evidence="6 7">
    <name type="scientific">Trichoplax adhaerens</name>
    <name type="common">Trichoplax reptans</name>
    <dbReference type="NCBI Taxonomy" id="10228"/>
    <lineage>
        <taxon>Eukaryota</taxon>
        <taxon>Metazoa</taxon>
        <taxon>Placozoa</taxon>
        <taxon>Uniplacotomia</taxon>
        <taxon>Trichoplacea</taxon>
        <taxon>Trichoplacidae</taxon>
        <taxon>Trichoplax</taxon>
    </lineage>
</organism>
<dbReference type="InParanoid" id="B3RPI9"/>
<dbReference type="HOGENOM" id="CLU_003493_0_0_1"/>
<feature type="region of interest" description="Disordered" evidence="4">
    <location>
        <begin position="820"/>
        <end position="852"/>
    </location>
</feature>